<dbReference type="PANTHER" id="PTHR28067:SF1">
    <property type="entry name" value="DNA REPLICATION REGULATOR SLD3"/>
    <property type="match status" value="1"/>
</dbReference>
<feature type="compositionally biased region" description="Low complexity" evidence="1">
    <location>
        <begin position="319"/>
        <end position="348"/>
    </location>
</feature>
<dbReference type="HOGENOM" id="CLU_032496_0_0_1"/>
<feature type="region of interest" description="Disordered" evidence="1">
    <location>
        <begin position="199"/>
        <end position="222"/>
    </location>
</feature>
<feature type="compositionally biased region" description="Polar residues" evidence="1">
    <location>
        <begin position="421"/>
        <end position="434"/>
    </location>
</feature>
<dbReference type="AlphaFoldDB" id="A0A067MSZ1"/>
<dbReference type="InterPro" id="IPR013948">
    <property type="entry name" value="DNA_replication_reg_Sld3_C"/>
</dbReference>
<feature type="region of interest" description="Disordered" evidence="1">
    <location>
        <begin position="380"/>
        <end position="462"/>
    </location>
</feature>
<reference evidence="4" key="1">
    <citation type="journal article" date="2014" name="Proc. Natl. Acad. Sci. U.S.A.">
        <title>Extensive sampling of basidiomycete genomes demonstrates inadequacy of the white-rot/brown-rot paradigm for wood decay fungi.</title>
        <authorList>
            <person name="Riley R."/>
            <person name="Salamov A.A."/>
            <person name="Brown D.W."/>
            <person name="Nagy L.G."/>
            <person name="Floudas D."/>
            <person name="Held B.W."/>
            <person name="Levasseur A."/>
            <person name="Lombard V."/>
            <person name="Morin E."/>
            <person name="Otillar R."/>
            <person name="Lindquist E.A."/>
            <person name="Sun H."/>
            <person name="LaButti K.M."/>
            <person name="Schmutz J."/>
            <person name="Jabbour D."/>
            <person name="Luo H."/>
            <person name="Baker S.E."/>
            <person name="Pisabarro A.G."/>
            <person name="Walton J.D."/>
            <person name="Blanchette R.A."/>
            <person name="Henrissat B."/>
            <person name="Martin F."/>
            <person name="Cullen D."/>
            <person name="Hibbett D.S."/>
            <person name="Grigoriev I.V."/>
        </authorList>
    </citation>
    <scope>NUCLEOTIDE SEQUENCE [LARGE SCALE GENOMIC DNA]</scope>
    <source>
        <strain evidence="4">FD-172 SS1</strain>
    </source>
</reference>
<evidence type="ECO:0000259" key="2">
    <source>
        <dbReference type="Pfam" id="PF08639"/>
    </source>
</evidence>
<name>A0A067MSZ1_BOTB1</name>
<evidence type="ECO:0000313" key="3">
    <source>
        <dbReference type="EMBL" id="KDQ18823.1"/>
    </source>
</evidence>
<feature type="compositionally biased region" description="Basic and acidic residues" evidence="1">
    <location>
        <begin position="389"/>
        <end position="404"/>
    </location>
</feature>
<evidence type="ECO:0000313" key="4">
    <source>
        <dbReference type="Proteomes" id="UP000027195"/>
    </source>
</evidence>
<feature type="region of interest" description="Disordered" evidence="1">
    <location>
        <begin position="474"/>
        <end position="508"/>
    </location>
</feature>
<proteinExistence type="predicted"/>
<dbReference type="Gene3D" id="1.20.58.2130">
    <property type="match status" value="1"/>
</dbReference>
<feature type="region of interest" description="Disordered" evidence="1">
    <location>
        <begin position="294"/>
        <end position="348"/>
    </location>
</feature>
<dbReference type="GO" id="GO:0006270">
    <property type="term" value="P:DNA replication initiation"/>
    <property type="evidence" value="ECO:0007669"/>
    <property type="project" value="InterPro"/>
</dbReference>
<accession>A0A067MSZ1</accession>
<keyword evidence="4" id="KW-1185">Reference proteome</keyword>
<sequence>MATATTTTTATTEEVDAEGSGLFIKAHPYSLDLHCPIPWPTPTTEIHPDYPLKSAEDETADDFVIRKYLETLWLAEALMPLAHLVPSLQRVEASTSSRNQQKLHPLSACIHPLLLTLEQIENKFRAELPQILTDGGGEDEIEEKMMWFAWGSEKLGDMEPGEALEKSKKKWLDRLERREVQIQVLLHFMVLSLASSGATEQDKKRKRSRKKEKKRDGPSTEETLERLTDRLCIWQTLASLDSVLGDGVGQAQKADEKDWVQTFCDDVVAPSFVYAVPSPFQSFRAQIFPVISRATSPSSPLSPPRRAVKAPKDKDASGATLARTRSRRSPSPTHPLSTGSLRRSMSRSMSVVSLIEGEESQSVRRGGVVSSSRLFKGREVGMKRTATAPKDKDVKGKALEDRPKGSTSGQTRRLPSAPLPRTSSTIARSQSSQPMLLVASTPVKPKHSKQASRRSLSLSFPEGEEELDWDAISLEPDSPAPLDFDLDSSGDGRSLSRILVPDTPQKGR</sequence>
<feature type="compositionally biased region" description="Low complexity" evidence="1">
    <location>
        <begin position="487"/>
        <end position="499"/>
    </location>
</feature>
<evidence type="ECO:0000256" key="1">
    <source>
        <dbReference type="SAM" id="MobiDB-lite"/>
    </source>
</evidence>
<dbReference type="Pfam" id="PF08639">
    <property type="entry name" value="Sld3_STD"/>
    <property type="match status" value="1"/>
</dbReference>
<gene>
    <name evidence="3" type="ORF">BOTBODRAFT_170823</name>
</gene>
<dbReference type="GO" id="GO:0031261">
    <property type="term" value="C:DNA replication preinitiation complex"/>
    <property type="evidence" value="ECO:0007669"/>
    <property type="project" value="TreeGrafter"/>
</dbReference>
<feature type="compositionally biased region" description="Basic residues" evidence="1">
    <location>
        <begin position="204"/>
        <end position="213"/>
    </location>
</feature>
<protein>
    <recommendedName>
        <fullName evidence="2">DNA replication regulator Sld3 C-terminal domain-containing protein</fullName>
    </recommendedName>
</protein>
<dbReference type="InterPro" id="IPR042511">
    <property type="entry name" value="Sld3"/>
</dbReference>
<dbReference type="EMBL" id="KL198020">
    <property type="protein sequence ID" value="KDQ18823.1"/>
    <property type="molecule type" value="Genomic_DNA"/>
</dbReference>
<dbReference type="Proteomes" id="UP000027195">
    <property type="component" value="Unassembled WGS sequence"/>
</dbReference>
<dbReference type="InParanoid" id="A0A067MSZ1"/>
<dbReference type="STRING" id="930990.A0A067MSZ1"/>
<organism evidence="3 4">
    <name type="scientific">Botryobasidium botryosum (strain FD-172 SS1)</name>
    <dbReference type="NCBI Taxonomy" id="930990"/>
    <lineage>
        <taxon>Eukaryota</taxon>
        <taxon>Fungi</taxon>
        <taxon>Dikarya</taxon>
        <taxon>Basidiomycota</taxon>
        <taxon>Agaricomycotina</taxon>
        <taxon>Agaricomycetes</taxon>
        <taxon>Cantharellales</taxon>
        <taxon>Botryobasidiaceae</taxon>
        <taxon>Botryobasidium</taxon>
    </lineage>
</organism>
<dbReference type="OrthoDB" id="3003917at2759"/>
<feature type="domain" description="DNA replication regulator Sld3 C-terminal" evidence="2">
    <location>
        <begin position="156"/>
        <end position="397"/>
    </location>
</feature>
<dbReference type="PANTHER" id="PTHR28067">
    <property type="entry name" value="DNA REPLICATION REGULATOR SLD3"/>
    <property type="match status" value="1"/>
</dbReference>